<dbReference type="Pfam" id="PF04773">
    <property type="entry name" value="FecR"/>
    <property type="match status" value="1"/>
</dbReference>
<evidence type="ECO:0000313" key="4">
    <source>
        <dbReference type="EMBL" id="SMC69525.1"/>
    </source>
</evidence>
<dbReference type="InterPro" id="IPR012373">
    <property type="entry name" value="Ferrdict_sens_TM"/>
</dbReference>
<evidence type="ECO:0000259" key="3">
    <source>
        <dbReference type="Pfam" id="PF16344"/>
    </source>
</evidence>
<dbReference type="Pfam" id="PF16344">
    <property type="entry name" value="FecR_C"/>
    <property type="match status" value="1"/>
</dbReference>
<proteinExistence type="predicted"/>
<keyword evidence="5" id="KW-1185">Reference proteome</keyword>
<accession>A0A1W2B974</accession>
<sequence>MHKDARELLLKYHRGEATAEEKAFLENWLHDFNAEIMHELSDEQLLLFHQQNWSAVKQHANIGQSRPIWQRLAVAASILLCVGLAFYFYPKVQQPSISQNAKADILITPGGNKAFLTLSNGKKISLTDATDGKLAEQSGIEITKTAAGILVYQVTDKPGKSGSKPNYNTIETPKGGEYQLILPDGSKVWLNAASSLTFPTSFAGVKERKVELMGEAYFEIAQNKTVPFIVKSAKQEVKVLGTHFNINAYANEQATTTTLLEGSVKIVNLKKATHIILKPGQESVLSADKTNVYETDIEEAIAWKNGLFIFNDEDIKSIMKKISRWYNIDVSFKGNMDNVSFIGNYSRSKNLENLLKNIELTGKVTFKIEGRRIEVITK</sequence>
<keyword evidence="1" id="KW-1133">Transmembrane helix</keyword>
<keyword evidence="1" id="KW-0812">Transmembrane</keyword>
<feature type="domain" description="Protein FecR C-terminal" evidence="3">
    <location>
        <begin position="308"/>
        <end position="374"/>
    </location>
</feature>
<evidence type="ECO:0000313" key="5">
    <source>
        <dbReference type="Proteomes" id="UP000192678"/>
    </source>
</evidence>
<dbReference type="STRING" id="475255.SAMN04488101_102213"/>
<dbReference type="FunFam" id="2.60.120.1440:FF:000001">
    <property type="entry name" value="Putative anti-sigma factor"/>
    <property type="match status" value="1"/>
</dbReference>
<evidence type="ECO:0000259" key="2">
    <source>
        <dbReference type="Pfam" id="PF04773"/>
    </source>
</evidence>
<keyword evidence="1" id="KW-0472">Membrane</keyword>
<dbReference type="Gene3D" id="3.55.50.30">
    <property type="match status" value="1"/>
</dbReference>
<dbReference type="OrthoDB" id="1099963at2"/>
<dbReference type="EMBL" id="FWYB01000002">
    <property type="protein sequence ID" value="SMC69525.1"/>
    <property type="molecule type" value="Genomic_DNA"/>
</dbReference>
<feature type="domain" description="FecR protein" evidence="2">
    <location>
        <begin position="169"/>
        <end position="265"/>
    </location>
</feature>
<dbReference type="Gene3D" id="2.60.120.1440">
    <property type="match status" value="1"/>
</dbReference>
<dbReference type="PANTHER" id="PTHR30273">
    <property type="entry name" value="PERIPLASMIC SIGNAL SENSOR AND SIGMA FACTOR ACTIVATOR FECR-RELATED"/>
    <property type="match status" value="1"/>
</dbReference>
<evidence type="ECO:0000256" key="1">
    <source>
        <dbReference type="SAM" id="Phobius"/>
    </source>
</evidence>
<protein>
    <submittedName>
        <fullName evidence="4">FecR family protein</fullName>
    </submittedName>
</protein>
<name>A0A1W2B974_9SPHI</name>
<dbReference type="Proteomes" id="UP000192678">
    <property type="component" value="Unassembled WGS sequence"/>
</dbReference>
<feature type="transmembrane region" description="Helical" evidence="1">
    <location>
        <begin position="72"/>
        <end position="89"/>
    </location>
</feature>
<dbReference type="AlphaFoldDB" id="A0A1W2B974"/>
<reference evidence="4 5" key="1">
    <citation type="submission" date="2017-04" db="EMBL/GenBank/DDBJ databases">
        <authorList>
            <person name="Afonso C.L."/>
            <person name="Miller P.J."/>
            <person name="Scott M.A."/>
            <person name="Spackman E."/>
            <person name="Goraichik I."/>
            <person name="Dimitrov K.M."/>
            <person name="Suarez D.L."/>
            <person name="Swayne D.E."/>
        </authorList>
    </citation>
    <scope>NUCLEOTIDE SEQUENCE [LARGE SCALE GENOMIC DNA]</scope>
    <source>
        <strain evidence="4 5">DSM 19625</strain>
    </source>
</reference>
<dbReference type="PANTHER" id="PTHR30273:SF2">
    <property type="entry name" value="PROTEIN FECR"/>
    <property type="match status" value="1"/>
</dbReference>
<dbReference type="PIRSF" id="PIRSF018266">
    <property type="entry name" value="FecR"/>
    <property type="match status" value="1"/>
</dbReference>
<dbReference type="InterPro" id="IPR032508">
    <property type="entry name" value="FecR_C"/>
</dbReference>
<dbReference type="InterPro" id="IPR006860">
    <property type="entry name" value="FecR"/>
</dbReference>
<organism evidence="4 5">
    <name type="scientific">Pedobacter nyackensis</name>
    <dbReference type="NCBI Taxonomy" id="475255"/>
    <lineage>
        <taxon>Bacteria</taxon>
        <taxon>Pseudomonadati</taxon>
        <taxon>Bacteroidota</taxon>
        <taxon>Sphingobacteriia</taxon>
        <taxon>Sphingobacteriales</taxon>
        <taxon>Sphingobacteriaceae</taxon>
        <taxon>Pedobacter</taxon>
    </lineage>
</organism>
<dbReference type="RefSeq" id="WP_084287835.1">
    <property type="nucleotide sequence ID" value="NZ_FWYB01000002.1"/>
</dbReference>
<gene>
    <name evidence="4" type="ORF">SAMN04488101_102213</name>
</gene>
<dbReference type="GO" id="GO:0016989">
    <property type="term" value="F:sigma factor antagonist activity"/>
    <property type="evidence" value="ECO:0007669"/>
    <property type="project" value="TreeGrafter"/>
</dbReference>